<dbReference type="InterPro" id="IPR029062">
    <property type="entry name" value="Class_I_gatase-like"/>
</dbReference>
<dbReference type="KEGG" id="rue:DT065_17260"/>
<sequence>MAIQPPALQAGDTVGVVTLGSPLEAEIIDTRVQTLEAMGLNVVLGRHVYDWDGFLAGTDQERAADVMAMFEREEVRLILPTRGGVGVAGVLPYLNYDVIANNPKWISGYSDITVLLNALYQYANIITLHSLMLIDFQETTPPYNFDQFFSVVSSTSMEHAMVNPPEIAPLISRVPGNVTGPIVGGNLTSFIGTLGTPFEINTMGCILFLEEVNEPINTVYRHMKHLELAGKFDDCIGIILGECSNCQVAYGQEYEDLIENFIVPMEKPLITGLASGHGTYKAATPVGAIANLNSNEGSITVISRG</sequence>
<reference evidence="9 10" key="1">
    <citation type="journal article" date="2018" name="J. Microbiol.">
        <title>Salicibibacter kimchii gen. nov., sp. nov., a moderately halophilic and alkalitolerant bacterium in the family Bacillaceae, isolated from kimchi.</title>
        <authorList>
            <person name="Jang J.Y."/>
            <person name="Oh Y.J."/>
            <person name="Lim S.K."/>
            <person name="Park H.K."/>
            <person name="Lee C."/>
            <person name="Kim J.Y."/>
            <person name="Lee M.A."/>
            <person name="Choi H.J."/>
        </authorList>
    </citation>
    <scope>NUCLEOTIDE SEQUENCE [LARGE SCALE GENOMIC DNA]</scope>
    <source>
        <strain evidence="9 10">NKC1-1</strain>
    </source>
</reference>
<comment type="similarity">
    <text evidence="1">Belongs to the peptidase S66 family.</text>
</comment>
<evidence type="ECO:0000256" key="6">
    <source>
        <dbReference type="PIRSR" id="PIRSR028757-1"/>
    </source>
</evidence>
<dbReference type="Proteomes" id="UP000252100">
    <property type="component" value="Chromosome"/>
</dbReference>
<evidence type="ECO:0000313" key="10">
    <source>
        <dbReference type="Proteomes" id="UP000252100"/>
    </source>
</evidence>
<dbReference type="InterPro" id="IPR040449">
    <property type="entry name" value="Peptidase_S66_N"/>
</dbReference>
<feature type="active site" description="Charge relay system" evidence="6">
    <location>
        <position position="277"/>
    </location>
</feature>
<accession>A0A345C2Y0</accession>
<dbReference type="InterPro" id="IPR003507">
    <property type="entry name" value="S66_fam"/>
</dbReference>
<dbReference type="InterPro" id="IPR040921">
    <property type="entry name" value="Peptidase_S66C"/>
</dbReference>
<keyword evidence="3" id="KW-0645">Protease</keyword>
<dbReference type="Pfam" id="PF02016">
    <property type="entry name" value="Peptidase_S66"/>
    <property type="match status" value="1"/>
</dbReference>
<dbReference type="OrthoDB" id="9807329at2"/>
<keyword evidence="5" id="KW-0720">Serine protease</keyword>
<dbReference type="InterPro" id="IPR027478">
    <property type="entry name" value="LdcA_N"/>
</dbReference>
<evidence type="ECO:0000259" key="8">
    <source>
        <dbReference type="Pfam" id="PF17676"/>
    </source>
</evidence>
<dbReference type="PANTHER" id="PTHR30237:SF2">
    <property type="entry name" value="MUREIN TETRAPEPTIDE CARBOXYPEPTIDASE"/>
    <property type="match status" value="1"/>
</dbReference>
<evidence type="ECO:0000256" key="1">
    <source>
        <dbReference type="ARBA" id="ARBA00010233"/>
    </source>
</evidence>
<dbReference type="EMBL" id="CP031092">
    <property type="protein sequence ID" value="AXF57561.1"/>
    <property type="molecule type" value="Genomic_DNA"/>
</dbReference>
<evidence type="ECO:0000256" key="5">
    <source>
        <dbReference type="ARBA" id="ARBA00022825"/>
    </source>
</evidence>
<keyword evidence="2 9" id="KW-0121">Carboxypeptidase</keyword>
<feature type="active site" description="Nucleophile" evidence="6">
    <location>
        <position position="110"/>
    </location>
</feature>
<dbReference type="CDD" id="cd07025">
    <property type="entry name" value="Peptidase_S66"/>
    <property type="match status" value="1"/>
</dbReference>
<keyword evidence="10" id="KW-1185">Reference proteome</keyword>
<proteinExistence type="inferred from homology"/>
<gene>
    <name evidence="9" type="ORF">DT065_17260</name>
</gene>
<feature type="domain" description="LD-carboxypeptidase N-terminal" evidence="7">
    <location>
        <begin position="14"/>
        <end position="129"/>
    </location>
</feature>
<dbReference type="PIRSF" id="PIRSF028757">
    <property type="entry name" value="LD-carboxypeptidase"/>
    <property type="match status" value="1"/>
</dbReference>
<evidence type="ECO:0000259" key="7">
    <source>
        <dbReference type="Pfam" id="PF02016"/>
    </source>
</evidence>
<evidence type="ECO:0000256" key="2">
    <source>
        <dbReference type="ARBA" id="ARBA00022645"/>
    </source>
</evidence>
<dbReference type="SUPFAM" id="SSF141986">
    <property type="entry name" value="LD-carboxypeptidase A C-terminal domain-like"/>
    <property type="match status" value="1"/>
</dbReference>
<evidence type="ECO:0000313" key="9">
    <source>
        <dbReference type="EMBL" id="AXF57561.1"/>
    </source>
</evidence>
<dbReference type="InterPro" id="IPR027461">
    <property type="entry name" value="Carboxypeptidase_A_C_sf"/>
</dbReference>
<dbReference type="Pfam" id="PF17676">
    <property type="entry name" value="Peptidase_S66C"/>
    <property type="match status" value="1"/>
</dbReference>
<keyword evidence="4" id="KW-0378">Hydrolase</keyword>
<dbReference type="GO" id="GO:0008236">
    <property type="term" value="F:serine-type peptidase activity"/>
    <property type="evidence" value="ECO:0007669"/>
    <property type="project" value="UniProtKB-KW"/>
</dbReference>
<dbReference type="AlphaFoldDB" id="A0A345C2Y0"/>
<dbReference type="RefSeq" id="WP_114375498.1">
    <property type="nucleotide sequence ID" value="NZ_CP031092.1"/>
</dbReference>
<evidence type="ECO:0000256" key="4">
    <source>
        <dbReference type="ARBA" id="ARBA00022801"/>
    </source>
</evidence>
<dbReference type="GO" id="GO:0004180">
    <property type="term" value="F:carboxypeptidase activity"/>
    <property type="evidence" value="ECO:0007669"/>
    <property type="project" value="UniProtKB-KW"/>
</dbReference>
<dbReference type="Gene3D" id="3.50.30.60">
    <property type="entry name" value="LD-carboxypeptidase A C-terminal domain-like"/>
    <property type="match status" value="1"/>
</dbReference>
<dbReference type="GO" id="GO:0006508">
    <property type="term" value="P:proteolysis"/>
    <property type="evidence" value="ECO:0007669"/>
    <property type="project" value="UniProtKB-KW"/>
</dbReference>
<dbReference type="PANTHER" id="PTHR30237">
    <property type="entry name" value="MURAMOYLTETRAPEPTIDE CARBOXYPEPTIDASE"/>
    <property type="match status" value="1"/>
</dbReference>
<name>A0A345C2Y0_9BACI</name>
<dbReference type="Gene3D" id="3.40.50.10740">
    <property type="entry name" value="Class I glutamine amidotransferase-like"/>
    <property type="match status" value="1"/>
</dbReference>
<organism evidence="9 10">
    <name type="scientific">Salicibibacter kimchii</name>
    <dbReference type="NCBI Taxonomy" id="2099786"/>
    <lineage>
        <taxon>Bacteria</taxon>
        <taxon>Bacillati</taxon>
        <taxon>Bacillota</taxon>
        <taxon>Bacilli</taxon>
        <taxon>Bacillales</taxon>
        <taxon>Bacillaceae</taxon>
        <taxon>Salicibibacter</taxon>
    </lineage>
</organism>
<feature type="domain" description="LD-carboxypeptidase C-terminal" evidence="8">
    <location>
        <begin position="179"/>
        <end position="292"/>
    </location>
</feature>
<protein>
    <submittedName>
        <fullName evidence="9">LD-carboxypeptidase</fullName>
    </submittedName>
</protein>
<feature type="active site" description="Charge relay system" evidence="6">
    <location>
        <position position="210"/>
    </location>
</feature>
<dbReference type="SUPFAM" id="SSF52317">
    <property type="entry name" value="Class I glutamine amidotransferase-like"/>
    <property type="match status" value="1"/>
</dbReference>
<evidence type="ECO:0000256" key="3">
    <source>
        <dbReference type="ARBA" id="ARBA00022670"/>
    </source>
</evidence>